<evidence type="ECO:0000313" key="1">
    <source>
        <dbReference type="EMBL" id="TKI48246.1"/>
    </source>
</evidence>
<protein>
    <recommendedName>
        <fullName evidence="3">Cell division protein FtsL</fullName>
    </recommendedName>
</protein>
<accession>A0ABY2SYT7</accession>
<dbReference type="Proteomes" id="UP000308330">
    <property type="component" value="Unassembled WGS sequence"/>
</dbReference>
<keyword evidence="2" id="KW-1185">Reference proteome</keyword>
<evidence type="ECO:0000313" key="2">
    <source>
        <dbReference type="Proteomes" id="UP000308330"/>
    </source>
</evidence>
<gene>
    <name evidence="1" type="ORF">FC748_11510</name>
</gene>
<dbReference type="RefSeq" id="WP_108029573.1">
    <property type="nucleotide sequence ID" value="NZ_PYUE01000001.1"/>
</dbReference>
<sequence length="72" mass="8096">MGMLILCSAGGFVLYQKAEEREIALKKEYQAQVNELQAVANQNEIGYALKHKVKEPVLICKIFSYFTIGPDC</sequence>
<organism evidence="1 2">
    <name type="scientific">Lysinibacillus tabacifolii</name>
    <dbReference type="NCBI Taxonomy" id="1173107"/>
    <lineage>
        <taxon>Bacteria</taxon>
        <taxon>Bacillati</taxon>
        <taxon>Bacillota</taxon>
        <taxon>Bacilli</taxon>
        <taxon>Bacillales</taxon>
        <taxon>Bacillaceae</taxon>
        <taxon>Lysinibacillus</taxon>
    </lineage>
</organism>
<dbReference type="EMBL" id="SZPT01000002">
    <property type="protein sequence ID" value="TKI48246.1"/>
    <property type="molecule type" value="Genomic_DNA"/>
</dbReference>
<proteinExistence type="predicted"/>
<reference evidence="1 2" key="1">
    <citation type="submission" date="2019-04" db="EMBL/GenBank/DDBJ databases">
        <title>Lysinibacillus genome sequencing.</title>
        <authorList>
            <person name="Dunlap C."/>
        </authorList>
    </citation>
    <scope>NUCLEOTIDE SEQUENCE [LARGE SCALE GENOMIC DNA]</scope>
    <source>
        <strain evidence="1 2">KCTC 33042</strain>
    </source>
</reference>
<comment type="caution">
    <text evidence="1">The sequence shown here is derived from an EMBL/GenBank/DDBJ whole genome shotgun (WGS) entry which is preliminary data.</text>
</comment>
<evidence type="ECO:0008006" key="3">
    <source>
        <dbReference type="Google" id="ProtNLM"/>
    </source>
</evidence>
<name>A0ABY2SYT7_9BACI</name>